<sequence length="185" mass="21647">MGIKDAIMSIFPEIPELDDVDFSQYSTPYVGLLTEFERTEEKGLVEFQKFVEEKGGSKEVVGKFLISLLQYLLIRYRRYKEKAMVVPAIKVLVTLKGWLIENGYERDWLNILHNFLGYLVDMMPYLTESQEREMADAYLTLIYNLALDAEDTFGEPYFNDLKIVAKENLENLREKYGISREITEK</sequence>
<proteinExistence type="predicted"/>
<dbReference type="AlphaFoldDB" id="A0A172WEK3"/>
<dbReference type="OrthoDB" id="95391at2157"/>
<accession>A0A172WEK3</accession>
<dbReference type="Proteomes" id="UP000076969">
    <property type="component" value="Chromosome"/>
</dbReference>
<name>A0A172WEK3_9EURY</name>
<organism evidence="1 2">
    <name type="scientific">Thermococcus piezophilus</name>
    <dbReference type="NCBI Taxonomy" id="1712654"/>
    <lineage>
        <taxon>Archaea</taxon>
        <taxon>Methanobacteriati</taxon>
        <taxon>Methanobacteriota</taxon>
        <taxon>Thermococci</taxon>
        <taxon>Thermococcales</taxon>
        <taxon>Thermococcaceae</taxon>
        <taxon>Thermococcus</taxon>
    </lineage>
</organism>
<evidence type="ECO:0000313" key="2">
    <source>
        <dbReference type="Proteomes" id="UP000076969"/>
    </source>
</evidence>
<evidence type="ECO:0000313" key="1">
    <source>
        <dbReference type="EMBL" id="ANF21799.1"/>
    </source>
</evidence>
<keyword evidence="2" id="KW-1185">Reference proteome</keyword>
<dbReference type="KEGG" id="tpie:A7C91_00190"/>
<reference evidence="2" key="1">
    <citation type="journal article" date="2016" name="Syst. Appl. Microbiol.">
        <title>Thermococcus piezophilus sp. nov., a novel hyperthermophilic and piezophilic archaeon with a broad pressure range for growth, isolated from a deepest hydrothermal vent at the Mid-Cayman Rise.</title>
        <authorList>
            <person name="Dalmasso C."/>
            <person name="Oger P."/>
            <person name="Selva G."/>
            <person name="Courtine D."/>
            <person name="L'Haridon S."/>
            <person name="Garlaschelli A."/>
            <person name="Roussel E."/>
            <person name="Miyazaki J."/>
            <person name="Reveillaud J."/>
            <person name="Jebbar M."/>
            <person name="Takai K."/>
            <person name="Maignien L."/>
            <person name="Alain K."/>
        </authorList>
    </citation>
    <scope>NUCLEOTIDE SEQUENCE [LARGE SCALE GENOMIC DNA]</scope>
    <source>
        <strain evidence="2">CDGS</strain>
    </source>
</reference>
<gene>
    <name evidence="1" type="ORF">A7C91_00190</name>
</gene>
<protein>
    <submittedName>
        <fullName evidence="1">Uncharacterized protein</fullName>
    </submittedName>
</protein>
<dbReference type="RefSeq" id="WP_068663856.1">
    <property type="nucleotide sequence ID" value="NZ_CP015520.1"/>
</dbReference>
<dbReference type="EMBL" id="CP015520">
    <property type="protein sequence ID" value="ANF21799.1"/>
    <property type="molecule type" value="Genomic_DNA"/>
</dbReference>
<dbReference type="GeneID" id="28494566"/>